<dbReference type="AlphaFoldDB" id="A0A7V9W2X0"/>
<dbReference type="InterPro" id="IPR011664">
    <property type="entry name" value="Abi_system_AbiD/AbiF-like"/>
</dbReference>
<reference evidence="2 4" key="1">
    <citation type="submission" date="2020-05" db="EMBL/GenBank/DDBJ databases">
        <title>Comparative genomic analysis of denitrifying bacteria from Halomonas genus.</title>
        <authorList>
            <person name="Wang L."/>
            <person name="Shao Z."/>
        </authorList>
    </citation>
    <scope>NUCLEOTIDE SEQUENCE [LARGE SCALE GENOMIC DNA]</scope>
    <source>
        <strain evidence="2 4">DSM 17331</strain>
    </source>
</reference>
<gene>
    <name evidence="1" type="ORF">H1D44_14360</name>
    <name evidence="2" type="ORF">HOP48_10345</name>
</gene>
<protein>
    <submittedName>
        <fullName evidence="1">Abi family protein</fullName>
    </submittedName>
</protein>
<dbReference type="PIRSF" id="PIRSF034934">
    <property type="entry name" value="AbiF_AbiD"/>
    <property type="match status" value="1"/>
</dbReference>
<dbReference type="InterPro" id="IPR017034">
    <property type="entry name" value="Abi_system_AbiD/AbiF"/>
</dbReference>
<accession>A0A7V9W2X0</accession>
<dbReference type="Proteomes" id="UP000518091">
    <property type="component" value="Unassembled WGS sequence"/>
</dbReference>
<sequence length="306" mass="35986">MDFIKPATTIEQQIDLLKSRGMQVEDDAQAHHYLSHLNYYRLTAYWLPFEVDHDTHQFRPGTRFNDVLNLYVFDRELRLLLLDAIERIEVSVRAQWAYQMGHRYGPHSYLDAALATRGDWHARHLASLEKEVARSDEIFIQHYQSTYRQPKTPPIWAVSEVMSMGLLSRWITQLRPSDRASIAKTYRLDQSVLKAFIRHLTYVRNLCAHHSRVWNRRFTVTMKLPTGKPAVLVPLFHPDEPRKIYNTLVMLAYCLDLISPGHHWKQRLGTLLGQHIMDVTHMGFPPEWEQQAFWLDAAHAREEARP</sequence>
<evidence type="ECO:0000313" key="4">
    <source>
        <dbReference type="Proteomes" id="UP000814353"/>
    </source>
</evidence>
<evidence type="ECO:0000313" key="1">
    <source>
        <dbReference type="EMBL" id="MBA2780074.1"/>
    </source>
</evidence>
<dbReference type="EMBL" id="JABFUB010000007">
    <property type="protein sequence ID" value="MCG6661947.1"/>
    <property type="molecule type" value="Genomic_DNA"/>
</dbReference>
<dbReference type="Proteomes" id="UP000814353">
    <property type="component" value="Unassembled WGS sequence"/>
</dbReference>
<proteinExistence type="predicted"/>
<dbReference type="Pfam" id="PF07751">
    <property type="entry name" value="Abi_2"/>
    <property type="match status" value="1"/>
</dbReference>
<name>A0A7V9W2X0_9GAMM</name>
<evidence type="ECO:0000313" key="3">
    <source>
        <dbReference type="Proteomes" id="UP000518091"/>
    </source>
</evidence>
<keyword evidence="4" id="KW-1185">Reference proteome</keyword>
<dbReference type="RefSeq" id="WP_181515548.1">
    <property type="nucleotide sequence ID" value="NZ_JABFUB010000007.1"/>
</dbReference>
<organism evidence="1 3">
    <name type="scientific">Billgrantia kenyensis</name>
    <dbReference type="NCBI Taxonomy" id="321266"/>
    <lineage>
        <taxon>Bacteria</taxon>
        <taxon>Pseudomonadati</taxon>
        <taxon>Pseudomonadota</taxon>
        <taxon>Gammaproteobacteria</taxon>
        <taxon>Oceanospirillales</taxon>
        <taxon>Halomonadaceae</taxon>
        <taxon>Billgrantia</taxon>
    </lineage>
</organism>
<reference evidence="1 3" key="2">
    <citation type="submission" date="2020-07" db="EMBL/GenBank/DDBJ databases">
        <title>Identification of Halomonas strains.</title>
        <authorList>
            <person name="Xiao Z."/>
            <person name="Shen J."/>
        </authorList>
    </citation>
    <scope>NUCLEOTIDE SEQUENCE [LARGE SCALE GENOMIC DNA]</scope>
    <source>
        <strain evidence="1 3">DSM 17331</strain>
    </source>
</reference>
<comment type="caution">
    <text evidence="1">The sequence shown here is derived from an EMBL/GenBank/DDBJ whole genome shotgun (WGS) entry which is preliminary data.</text>
</comment>
<evidence type="ECO:0000313" key="2">
    <source>
        <dbReference type="EMBL" id="MCG6661947.1"/>
    </source>
</evidence>
<dbReference type="EMBL" id="JACEFT010000019">
    <property type="protein sequence ID" value="MBA2780074.1"/>
    <property type="molecule type" value="Genomic_DNA"/>
</dbReference>